<comment type="caution">
    <text evidence="3">The sequence shown here is derived from an EMBL/GenBank/DDBJ whole genome shotgun (WGS) entry which is preliminary data.</text>
</comment>
<feature type="transmembrane region" description="Helical" evidence="2">
    <location>
        <begin position="249"/>
        <end position="270"/>
    </location>
</feature>
<feature type="region of interest" description="Disordered" evidence="1">
    <location>
        <begin position="1"/>
        <end position="27"/>
    </location>
</feature>
<dbReference type="AlphaFoldDB" id="A0AAN5DCD8"/>
<reference evidence="4" key="1">
    <citation type="submission" date="2022-10" db="EMBL/GenBank/DDBJ databases">
        <title>Genome assembly of Pristionchus species.</title>
        <authorList>
            <person name="Yoshida K."/>
            <person name="Sommer R.J."/>
        </authorList>
    </citation>
    <scope>NUCLEOTIDE SEQUENCE [LARGE SCALE GENOMIC DNA]</scope>
    <source>
        <strain evidence="4">RS5460</strain>
    </source>
</reference>
<keyword evidence="2" id="KW-0472">Membrane</keyword>
<feature type="region of interest" description="Disordered" evidence="1">
    <location>
        <begin position="307"/>
        <end position="328"/>
    </location>
</feature>
<accession>A0AAN5DCD8</accession>
<feature type="non-terminal residue" evidence="3">
    <location>
        <position position="411"/>
    </location>
</feature>
<feature type="non-terminal residue" evidence="3">
    <location>
        <position position="1"/>
    </location>
</feature>
<feature type="transmembrane region" description="Helical" evidence="2">
    <location>
        <begin position="73"/>
        <end position="99"/>
    </location>
</feature>
<keyword evidence="2" id="KW-0812">Transmembrane</keyword>
<evidence type="ECO:0000256" key="2">
    <source>
        <dbReference type="SAM" id="Phobius"/>
    </source>
</evidence>
<keyword evidence="4" id="KW-1185">Reference proteome</keyword>
<dbReference type="Proteomes" id="UP001328107">
    <property type="component" value="Unassembled WGS sequence"/>
</dbReference>
<evidence type="ECO:0000313" key="3">
    <source>
        <dbReference type="EMBL" id="GMR59304.1"/>
    </source>
</evidence>
<protein>
    <submittedName>
        <fullName evidence="3">Uncharacterized protein</fullName>
    </submittedName>
</protein>
<sequence length="411" mass="46398">QRISRTTTIDEEEELEEVTARSDHDAPSIVEKTAISDGRFVPTDSDKDVLRERFTLDATLTRYARWGRTRIDLLVYGALIMASQMYLALLNGLTTVAAFKTRQNMEVQTPLCWCDNSFTAGEIQRYLEEIRPNIPVIVMKVGFLTLAFTSPLWERWLSRRTSLLISLSLSLICTLVIHQTADVEDSALIRNCAWTIEHLLSGVVHIISYSSFVEVLPKIWRVFGAGIALLADTFADMEQSIKPFQYQTIKFAGIIIIYRIIALALVILLMKVPISNLIVKGKYSEVDDILCEEEIKLMAKKSAKEGKSDGTVGVQRETDSSSGTFSEGDLPPELKLARMITDDLAYRDDDDYTPLEFFRKLPHSNVFYLLCVGFLSAAVSGLMDRLTVIYLGRMYFEGEILLATKVSWMTL</sequence>
<proteinExistence type="predicted"/>
<evidence type="ECO:0000313" key="4">
    <source>
        <dbReference type="Proteomes" id="UP001328107"/>
    </source>
</evidence>
<keyword evidence="2" id="KW-1133">Transmembrane helix</keyword>
<gene>
    <name evidence="3" type="ORF">PMAYCL1PPCAC_29499</name>
</gene>
<evidence type="ECO:0000256" key="1">
    <source>
        <dbReference type="SAM" id="MobiDB-lite"/>
    </source>
</evidence>
<organism evidence="3 4">
    <name type="scientific">Pristionchus mayeri</name>
    <dbReference type="NCBI Taxonomy" id="1317129"/>
    <lineage>
        <taxon>Eukaryota</taxon>
        <taxon>Metazoa</taxon>
        <taxon>Ecdysozoa</taxon>
        <taxon>Nematoda</taxon>
        <taxon>Chromadorea</taxon>
        <taxon>Rhabditida</taxon>
        <taxon>Rhabditina</taxon>
        <taxon>Diplogasteromorpha</taxon>
        <taxon>Diplogasteroidea</taxon>
        <taxon>Neodiplogasteridae</taxon>
        <taxon>Pristionchus</taxon>
    </lineage>
</organism>
<name>A0AAN5DCD8_9BILA</name>
<feature type="transmembrane region" description="Helical" evidence="2">
    <location>
        <begin position="366"/>
        <end position="383"/>
    </location>
</feature>
<dbReference type="EMBL" id="BTRK01000006">
    <property type="protein sequence ID" value="GMR59304.1"/>
    <property type="molecule type" value="Genomic_DNA"/>
</dbReference>